<evidence type="ECO:0000256" key="1">
    <source>
        <dbReference type="ARBA" id="ARBA00022801"/>
    </source>
</evidence>
<dbReference type="InterPro" id="IPR038718">
    <property type="entry name" value="SNF2-like_sf"/>
</dbReference>
<dbReference type="Gene3D" id="3.40.50.10810">
    <property type="entry name" value="Tandem AAA-ATPase domain"/>
    <property type="match status" value="1"/>
</dbReference>
<feature type="domain" description="Helicase ATP-binding" evidence="2">
    <location>
        <begin position="109"/>
        <end position="276"/>
    </location>
</feature>
<comment type="caution">
    <text evidence="4">The sequence shown here is derived from an EMBL/GenBank/DDBJ whole genome shotgun (WGS) entry which is preliminary data.</text>
</comment>
<dbReference type="OrthoDB" id="9760715at2"/>
<evidence type="ECO:0000313" key="4">
    <source>
        <dbReference type="EMBL" id="RMA93210.1"/>
    </source>
</evidence>
<dbReference type="PROSITE" id="PS51192">
    <property type="entry name" value="HELICASE_ATP_BIND_1"/>
    <property type="match status" value="1"/>
</dbReference>
<dbReference type="InterPro" id="IPR049730">
    <property type="entry name" value="SNF2/RAD54-like_C"/>
</dbReference>
<dbReference type="InterPro" id="IPR000330">
    <property type="entry name" value="SNF2_N"/>
</dbReference>
<keyword evidence="4" id="KW-0067">ATP-binding</keyword>
<keyword evidence="4" id="KW-0347">Helicase</keyword>
<keyword evidence="1" id="KW-0378">Hydrolase</keyword>
<dbReference type="GO" id="GO:0004386">
    <property type="term" value="F:helicase activity"/>
    <property type="evidence" value="ECO:0007669"/>
    <property type="project" value="UniProtKB-KW"/>
</dbReference>
<dbReference type="PANTHER" id="PTHR10799">
    <property type="entry name" value="SNF2/RAD54 HELICASE FAMILY"/>
    <property type="match status" value="1"/>
</dbReference>
<evidence type="ECO:0000259" key="2">
    <source>
        <dbReference type="PROSITE" id="PS51192"/>
    </source>
</evidence>
<dbReference type="InterPro" id="IPR027417">
    <property type="entry name" value="P-loop_NTPase"/>
</dbReference>
<dbReference type="SMART" id="SM00487">
    <property type="entry name" value="DEXDc"/>
    <property type="match status" value="1"/>
</dbReference>
<dbReference type="CDD" id="cd18793">
    <property type="entry name" value="SF2_C_SNF"/>
    <property type="match status" value="1"/>
</dbReference>
<keyword evidence="5" id="KW-1185">Reference proteome</keyword>
<dbReference type="GO" id="GO:0005524">
    <property type="term" value="F:ATP binding"/>
    <property type="evidence" value="ECO:0007669"/>
    <property type="project" value="InterPro"/>
</dbReference>
<dbReference type="InterPro" id="IPR001650">
    <property type="entry name" value="Helicase_C-like"/>
</dbReference>
<proteinExistence type="predicted"/>
<dbReference type="SMART" id="SM00490">
    <property type="entry name" value="HELICc"/>
    <property type="match status" value="1"/>
</dbReference>
<dbReference type="Gene3D" id="3.40.50.300">
    <property type="entry name" value="P-loop containing nucleotide triphosphate hydrolases"/>
    <property type="match status" value="1"/>
</dbReference>
<dbReference type="RefSeq" id="WP_121923382.1">
    <property type="nucleotide sequence ID" value="NZ_REFO01000013.1"/>
</dbReference>
<dbReference type="PROSITE" id="PS51194">
    <property type="entry name" value="HELICASE_CTER"/>
    <property type="match status" value="1"/>
</dbReference>
<name>A0A3M0B722_9AQUI</name>
<evidence type="ECO:0000313" key="5">
    <source>
        <dbReference type="Proteomes" id="UP000280842"/>
    </source>
</evidence>
<dbReference type="AlphaFoldDB" id="A0A3M0B722"/>
<protein>
    <submittedName>
        <fullName evidence="4">Helicase-like protein</fullName>
    </submittedName>
</protein>
<gene>
    <name evidence="4" type="ORF">CLV39_1266</name>
</gene>
<organism evidence="4 5">
    <name type="scientific">Hydrogenothermus marinus</name>
    <dbReference type="NCBI Taxonomy" id="133270"/>
    <lineage>
        <taxon>Bacteria</taxon>
        <taxon>Pseudomonadati</taxon>
        <taxon>Aquificota</taxon>
        <taxon>Aquificia</taxon>
        <taxon>Aquificales</taxon>
        <taxon>Hydrogenothermaceae</taxon>
        <taxon>Hydrogenothermus</taxon>
    </lineage>
</organism>
<evidence type="ECO:0000259" key="3">
    <source>
        <dbReference type="PROSITE" id="PS51194"/>
    </source>
</evidence>
<dbReference type="Pfam" id="PF00176">
    <property type="entry name" value="SNF2-rel_dom"/>
    <property type="match status" value="1"/>
</dbReference>
<keyword evidence="4" id="KW-0547">Nucleotide-binding</keyword>
<dbReference type="Pfam" id="PF00271">
    <property type="entry name" value="Helicase_C"/>
    <property type="match status" value="1"/>
</dbReference>
<reference evidence="4 5" key="1">
    <citation type="submission" date="2018-10" db="EMBL/GenBank/DDBJ databases">
        <title>Genomic Encyclopedia of Archaeal and Bacterial Type Strains, Phase II (KMG-II): from individual species to whole genera.</title>
        <authorList>
            <person name="Goeker M."/>
        </authorList>
    </citation>
    <scope>NUCLEOTIDE SEQUENCE [LARGE SCALE GENOMIC DNA]</scope>
    <source>
        <strain evidence="4 5">VM1</strain>
    </source>
</reference>
<feature type="domain" description="Helicase C-terminal" evidence="3">
    <location>
        <begin position="386"/>
        <end position="544"/>
    </location>
</feature>
<dbReference type="Proteomes" id="UP000280842">
    <property type="component" value="Unassembled WGS sequence"/>
</dbReference>
<dbReference type="EMBL" id="REFO01000013">
    <property type="protein sequence ID" value="RMA93210.1"/>
    <property type="molecule type" value="Genomic_DNA"/>
</dbReference>
<sequence>MITLIEEYNVKDLNKEDTVVFFNNTVEISENLVKKIDKYQIFGKVFKQNEGFNLKDLKEKENNKIKKSSVKNISIFDLLIPVLNPEINFDIPQEISFPYKLYNYQVYGVKFLLSNKSALLADQMGTGKTVQSTTAIRILFIKGLIKKALIVAPSSLLSVWEQHIKLWAPELQYILINEKRDIRKILFNTKAHVYIISYDTLKNDYKNEKEILDKFSTDLDLVLLDEAHNIKNPDALKTKAVLFVSRFSKYRWALTGTPIQNNLKEFLSLYKFLFPDKDLPKDLTEEEASALIKPIMLRRLKKDVLKDLPDKMPPIIEKLSLSPSQRQEYEHILGIEQEKISNLIDKHKDSKKFKFILKQNLIHSIQRLRQICNFPSSSLESPKMERLKEIVLELIENKEKVVIFTNFYKYGIERIAKSLSNEIGKDAIALFYGNMSQKERKKSIRKFKEDENCFVFLGTVGSAGEGLTLTEASYAIFFDMHWNPAKMWQAEDRIHRIGQKNKVIIHTLITKDTIEENILKKVEEKKKLINNVVDGVKHKITEEDISIDSLLEIIGLGKS</sequence>
<dbReference type="CDD" id="cd17919">
    <property type="entry name" value="DEXHc_Snf"/>
    <property type="match status" value="1"/>
</dbReference>
<dbReference type="InterPro" id="IPR014001">
    <property type="entry name" value="Helicase_ATP-bd"/>
</dbReference>
<dbReference type="SUPFAM" id="SSF52540">
    <property type="entry name" value="P-loop containing nucleoside triphosphate hydrolases"/>
    <property type="match status" value="2"/>
</dbReference>
<dbReference type="GO" id="GO:0016787">
    <property type="term" value="F:hydrolase activity"/>
    <property type="evidence" value="ECO:0007669"/>
    <property type="project" value="UniProtKB-KW"/>
</dbReference>
<accession>A0A3M0B722</accession>